<feature type="region of interest" description="Disordered" evidence="1">
    <location>
        <begin position="202"/>
        <end position="221"/>
    </location>
</feature>
<gene>
    <name evidence="2" type="ORF">NITMOv2_1940</name>
</gene>
<dbReference type="PATRIC" id="fig|42253.5.peg.1911"/>
<dbReference type="RefSeq" id="WP_053379538.1">
    <property type="nucleotide sequence ID" value="NZ_CP011801.1"/>
</dbReference>
<dbReference type="EMBL" id="CP011801">
    <property type="protein sequence ID" value="ALA58359.1"/>
    <property type="molecule type" value="Genomic_DNA"/>
</dbReference>
<name>A0A0K2GBV9_NITMO</name>
<feature type="compositionally biased region" description="Basic and acidic residues" evidence="1">
    <location>
        <begin position="202"/>
        <end position="212"/>
    </location>
</feature>
<protein>
    <submittedName>
        <fullName evidence="2">Uncharacterized protein</fullName>
    </submittedName>
</protein>
<evidence type="ECO:0000313" key="3">
    <source>
        <dbReference type="Proteomes" id="UP000069205"/>
    </source>
</evidence>
<dbReference type="STRING" id="42253.NITMOv2_1940"/>
<evidence type="ECO:0000256" key="1">
    <source>
        <dbReference type="SAM" id="MobiDB-lite"/>
    </source>
</evidence>
<accession>A0A0K2GBV9</accession>
<reference evidence="2 3" key="1">
    <citation type="journal article" date="2015" name="Proc. Natl. Acad. Sci. U.S.A.">
        <title>Expanded metabolic versatility of ubiquitous nitrite-oxidizing bacteria from the genus Nitrospira.</title>
        <authorList>
            <person name="Koch H."/>
            <person name="Lucker S."/>
            <person name="Albertsen M."/>
            <person name="Kitzinger K."/>
            <person name="Herbold C."/>
            <person name="Spieck E."/>
            <person name="Nielsen P.H."/>
            <person name="Wagner M."/>
            <person name="Daims H."/>
        </authorList>
    </citation>
    <scope>NUCLEOTIDE SEQUENCE [LARGE SCALE GENOMIC DNA]</scope>
    <source>
        <strain evidence="2 3">NSP M-1</strain>
    </source>
</reference>
<dbReference type="Proteomes" id="UP000069205">
    <property type="component" value="Chromosome"/>
</dbReference>
<keyword evidence="3" id="KW-1185">Reference proteome</keyword>
<evidence type="ECO:0000313" key="2">
    <source>
        <dbReference type="EMBL" id="ALA58359.1"/>
    </source>
</evidence>
<dbReference type="AlphaFoldDB" id="A0A0K2GBV9"/>
<dbReference type="OrthoDB" id="6401163at2"/>
<proteinExistence type="predicted"/>
<sequence>MDVIGDASLAIANFLRFGLDGPSRYEDIGEQYLRLYGVLNAAYIQQQAVLKLYLLMNCPNPRDIKGIFHGLEIRTLRHQLASHSLDFLAPGSNSKQAFVPVRIDLAGFTCTLTENRGDRNRAVKLDEALDVHCEAVIDALDRTYEKSIRTLFRGQANRMEEFRKRLNDLRFEKGGNLILRAGEGDKQRELRIVFVAPKSKEYEADHSVQRDRERRRRTARR</sequence>
<dbReference type="KEGG" id="nmv:NITMOv2_1940"/>
<organism evidence="2 3">
    <name type="scientific">Nitrospira moscoviensis</name>
    <dbReference type="NCBI Taxonomy" id="42253"/>
    <lineage>
        <taxon>Bacteria</taxon>
        <taxon>Pseudomonadati</taxon>
        <taxon>Nitrospirota</taxon>
        <taxon>Nitrospiria</taxon>
        <taxon>Nitrospirales</taxon>
        <taxon>Nitrospiraceae</taxon>
        <taxon>Nitrospira</taxon>
    </lineage>
</organism>